<keyword evidence="2" id="KW-1185">Reference proteome</keyword>
<organism evidence="1 2">
    <name type="scientific">Paenibacillus farraposensis</name>
    <dbReference type="NCBI Taxonomy" id="2807095"/>
    <lineage>
        <taxon>Bacteria</taxon>
        <taxon>Bacillati</taxon>
        <taxon>Bacillota</taxon>
        <taxon>Bacilli</taxon>
        <taxon>Bacillales</taxon>
        <taxon>Paenibacillaceae</taxon>
        <taxon>Paenibacillus</taxon>
    </lineage>
</organism>
<evidence type="ECO:0000313" key="2">
    <source>
        <dbReference type="Proteomes" id="UP001597340"/>
    </source>
</evidence>
<evidence type="ECO:0000313" key="1">
    <source>
        <dbReference type="EMBL" id="MFD1463826.1"/>
    </source>
</evidence>
<dbReference type="CDD" id="cd00761">
    <property type="entry name" value="Glyco_tranf_GTA_type"/>
    <property type="match status" value="1"/>
</dbReference>
<dbReference type="Gene3D" id="3.90.550.10">
    <property type="entry name" value="Spore Coat Polysaccharide Biosynthesis Protein SpsA, Chain A"/>
    <property type="match status" value="1"/>
</dbReference>
<proteinExistence type="predicted"/>
<comment type="caution">
    <text evidence="1">The sequence shown here is derived from an EMBL/GenBank/DDBJ whole genome shotgun (WGS) entry which is preliminary data.</text>
</comment>
<keyword evidence="1" id="KW-0328">Glycosyltransferase</keyword>
<dbReference type="RefSeq" id="WP_377530250.1">
    <property type="nucleotide sequence ID" value="NZ_JAFFQR010000007.1"/>
</dbReference>
<dbReference type="Proteomes" id="UP001597340">
    <property type="component" value="Unassembled WGS sequence"/>
</dbReference>
<dbReference type="GO" id="GO:0016757">
    <property type="term" value="F:glycosyltransferase activity"/>
    <property type="evidence" value="ECO:0007669"/>
    <property type="project" value="UniProtKB-KW"/>
</dbReference>
<protein>
    <submittedName>
        <fullName evidence="1">Glycosyltransferase family A protein</fullName>
        <ecNumber evidence="1">2.4.-.-</ecNumber>
    </submittedName>
</protein>
<dbReference type="SUPFAM" id="SSF53448">
    <property type="entry name" value="Nucleotide-diphospho-sugar transferases"/>
    <property type="match status" value="1"/>
</dbReference>
<gene>
    <name evidence="1" type="ORF">ACFQ5D_21260</name>
</gene>
<sequence length="63" mass="7421">MQLSKGDIIVFNDDDRIVPPDFIASHIKRLLSETEKTIVIGWKKISYRFSSSICRLARKKLWR</sequence>
<dbReference type="InterPro" id="IPR029044">
    <property type="entry name" value="Nucleotide-diphossugar_trans"/>
</dbReference>
<reference evidence="2" key="1">
    <citation type="journal article" date="2019" name="Int. J. Syst. Evol. Microbiol.">
        <title>The Global Catalogue of Microorganisms (GCM) 10K type strain sequencing project: providing services to taxonomists for standard genome sequencing and annotation.</title>
        <authorList>
            <consortium name="The Broad Institute Genomics Platform"/>
            <consortium name="The Broad Institute Genome Sequencing Center for Infectious Disease"/>
            <person name="Wu L."/>
            <person name="Ma J."/>
        </authorList>
    </citation>
    <scope>NUCLEOTIDE SEQUENCE [LARGE SCALE GENOMIC DNA]</scope>
    <source>
        <strain evidence="2">CCM 9147</strain>
    </source>
</reference>
<keyword evidence="1" id="KW-0808">Transferase</keyword>
<dbReference type="EC" id="2.4.-.-" evidence="1"/>
<accession>A0ABW4DLD7</accession>
<dbReference type="EMBL" id="JBHTNZ010000045">
    <property type="protein sequence ID" value="MFD1463826.1"/>
    <property type="molecule type" value="Genomic_DNA"/>
</dbReference>
<name>A0ABW4DLD7_9BACL</name>